<gene>
    <name evidence="2" type="ORF">GXY80_12860</name>
</gene>
<protein>
    <recommendedName>
        <fullName evidence="4">Flagellar hook-length control protein-like C-terminal domain-containing protein</fullName>
    </recommendedName>
</protein>
<dbReference type="EMBL" id="JAAYEE010000237">
    <property type="protein sequence ID" value="NLW36346.1"/>
    <property type="molecule type" value="Genomic_DNA"/>
</dbReference>
<reference evidence="2" key="2">
    <citation type="submission" date="2020-01" db="EMBL/GenBank/DDBJ databases">
        <authorList>
            <person name="Campanaro S."/>
        </authorList>
    </citation>
    <scope>NUCLEOTIDE SEQUENCE</scope>
    <source>
        <strain evidence="2">AS06rmzACSIP_7</strain>
    </source>
</reference>
<dbReference type="Proteomes" id="UP000777265">
    <property type="component" value="Unassembled WGS sequence"/>
</dbReference>
<accession>A0A971S1W2</accession>
<feature type="region of interest" description="Disordered" evidence="1">
    <location>
        <begin position="141"/>
        <end position="166"/>
    </location>
</feature>
<evidence type="ECO:0000256" key="1">
    <source>
        <dbReference type="SAM" id="MobiDB-lite"/>
    </source>
</evidence>
<name>A0A971S1W2_9BACT</name>
<organism evidence="2 3">
    <name type="scientific">Syntrophorhabdus aromaticivorans</name>
    <dbReference type="NCBI Taxonomy" id="328301"/>
    <lineage>
        <taxon>Bacteria</taxon>
        <taxon>Pseudomonadati</taxon>
        <taxon>Thermodesulfobacteriota</taxon>
        <taxon>Syntrophorhabdia</taxon>
        <taxon>Syntrophorhabdales</taxon>
        <taxon>Syntrophorhabdaceae</taxon>
        <taxon>Syntrophorhabdus</taxon>
    </lineage>
</organism>
<feature type="compositionally biased region" description="Basic and acidic residues" evidence="1">
    <location>
        <begin position="143"/>
        <end position="163"/>
    </location>
</feature>
<evidence type="ECO:0000313" key="3">
    <source>
        <dbReference type="Proteomes" id="UP000777265"/>
    </source>
</evidence>
<proteinExistence type="predicted"/>
<dbReference type="AlphaFoldDB" id="A0A971S1W2"/>
<reference evidence="2" key="1">
    <citation type="journal article" date="2020" name="Biotechnol. Biofuels">
        <title>New insights from the biogas microbiome by comprehensive genome-resolved metagenomics of nearly 1600 species originating from multiple anaerobic digesters.</title>
        <authorList>
            <person name="Campanaro S."/>
            <person name="Treu L."/>
            <person name="Rodriguez-R L.M."/>
            <person name="Kovalovszki A."/>
            <person name="Ziels R.M."/>
            <person name="Maus I."/>
            <person name="Zhu X."/>
            <person name="Kougias P.G."/>
            <person name="Basile A."/>
            <person name="Luo G."/>
            <person name="Schluter A."/>
            <person name="Konstantinidis K.T."/>
            <person name="Angelidaki I."/>
        </authorList>
    </citation>
    <scope>NUCLEOTIDE SEQUENCE</scope>
    <source>
        <strain evidence="2">AS06rmzACSIP_7</strain>
    </source>
</reference>
<dbReference type="InterPro" id="IPR038610">
    <property type="entry name" value="FliK-like_C_sf"/>
</dbReference>
<dbReference type="Gene3D" id="3.30.750.140">
    <property type="match status" value="1"/>
</dbReference>
<comment type="caution">
    <text evidence="2">The sequence shown here is derived from an EMBL/GenBank/DDBJ whole genome shotgun (WGS) entry which is preliminary data.</text>
</comment>
<feature type="region of interest" description="Disordered" evidence="1">
    <location>
        <begin position="1"/>
        <end position="33"/>
    </location>
</feature>
<evidence type="ECO:0008006" key="4">
    <source>
        <dbReference type="Google" id="ProtNLM"/>
    </source>
</evidence>
<sequence length="173" mass="19226">MEDKDRIRGKADAEPSDGLLKSSGRDIPQGDSLKTDVLQAKGDARVFEKGSFSSFIADRVEKVVEQYASRNSSMDTVVRLKLDDKETLTVGLKHEGRNVVVEVKASNEGLANLLQSHKEDITRNLEDKNVFARIYVEADGENGSERQNQRGSKREDGRKEEKASFTTILEAIA</sequence>
<feature type="compositionally biased region" description="Basic and acidic residues" evidence="1">
    <location>
        <begin position="1"/>
        <end position="13"/>
    </location>
</feature>
<evidence type="ECO:0000313" key="2">
    <source>
        <dbReference type="EMBL" id="NLW36346.1"/>
    </source>
</evidence>